<sequence>MVVDILVLGATGFTGRLITRYLASHPQRNSFTFAIGVRSKTKGVELLKSLGIENDGTVRLVEVDVTRYETVEAAVRDTKVVINTVGPFWLWGTSVVRACALLGRRYVDLTGEPQFVRKIIELFDHIATKTGAVIVPSCGFDSLPSDLAVFLSNRTLKNAIGPQTQLGLSQTFFDIKSGISGGSLATLATEIEEVPQILLAQSRQDYALSPVHGYPSPAFQKAVRVPFSSPPAYGAFWIMANVNRAIVQRTFGLNELLANYSGALLTSAPVQETAAQIRPLTYGPEFRYAEYMAVGTSRLAASVSSTLLGVWLALLFYVPPIWWFVKLFLPKSGEGPSEHQLKTGYMTVTNFTEAASAPGTWAKTTIHGKGDPGYLLTAGMISECALALALDDASLPPHARLGGVLTPATALGSDIVSRLEASSLLHFESQIVRGQEESRKDR</sequence>
<dbReference type="PANTHER" id="PTHR12286">
    <property type="entry name" value="SACCHAROPINE DEHYDROGENASE-LIKE OXIDOREDUCTASE"/>
    <property type="match status" value="1"/>
</dbReference>
<dbReference type="GO" id="GO:0009247">
    <property type="term" value="P:glycolipid biosynthetic process"/>
    <property type="evidence" value="ECO:0007669"/>
    <property type="project" value="TreeGrafter"/>
</dbReference>
<evidence type="ECO:0000313" key="2">
    <source>
        <dbReference type="EMBL" id="TBU55878.1"/>
    </source>
</evidence>
<dbReference type="GO" id="GO:0005811">
    <property type="term" value="C:lipid droplet"/>
    <property type="evidence" value="ECO:0007669"/>
    <property type="project" value="TreeGrafter"/>
</dbReference>
<dbReference type="SUPFAM" id="SSF51735">
    <property type="entry name" value="NAD(P)-binding Rossmann-fold domains"/>
    <property type="match status" value="1"/>
</dbReference>
<dbReference type="InterPro" id="IPR005097">
    <property type="entry name" value="Sacchrp_dh_NADP-bd"/>
</dbReference>
<name>A0A4Q9NU50_9APHY</name>
<dbReference type="GO" id="GO:0005886">
    <property type="term" value="C:plasma membrane"/>
    <property type="evidence" value="ECO:0007669"/>
    <property type="project" value="TreeGrafter"/>
</dbReference>
<dbReference type="InterPro" id="IPR051276">
    <property type="entry name" value="Saccharopine_DH-like_oxidrdct"/>
</dbReference>
<keyword evidence="3" id="KW-1185">Reference proteome</keyword>
<dbReference type="OMA" id="GPYQLYG"/>
<accession>A0A4Q9NU50</accession>
<dbReference type="Proteomes" id="UP000292082">
    <property type="component" value="Unassembled WGS sequence"/>
</dbReference>
<dbReference type="AlphaFoldDB" id="A0A4Q9NU50"/>
<comment type="similarity">
    <text evidence="1">Belongs to the saccharopine dehydrogenase family.</text>
</comment>
<evidence type="ECO:0000256" key="1">
    <source>
        <dbReference type="ARBA" id="ARBA00038048"/>
    </source>
</evidence>
<dbReference type="Pfam" id="PF03435">
    <property type="entry name" value="Sacchrp_dh_NADP"/>
    <property type="match status" value="1"/>
</dbReference>
<protein>
    <submittedName>
        <fullName evidence="2">Saccharopine dehydrogenase-domain-containing protein</fullName>
    </submittedName>
</protein>
<dbReference type="EMBL" id="ML145161">
    <property type="protein sequence ID" value="TBU55878.1"/>
    <property type="molecule type" value="Genomic_DNA"/>
</dbReference>
<gene>
    <name evidence="2" type="ORF">BD310DRAFT_1026746</name>
</gene>
<organism evidence="2 3">
    <name type="scientific">Dichomitus squalens</name>
    <dbReference type="NCBI Taxonomy" id="114155"/>
    <lineage>
        <taxon>Eukaryota</taxon>
        <taxon>Fungi</taxon>
        <taxon>Dikarya</taxon>
        <taxon>Basidiomycota</taxon>
        <taxon>Agaricomycotina</taxon>
        <taxon>Agaricomycetes</taxon>
        <taxon>Polyporales</taxon>
        <taxon>Polyporaceae</taxon>
        <taxon>Dichomitus</taxon>
    </lineage>
</organism>
<evidence type="ECO:0000313" key="3">
    <source>
        <dbReference type="Proteomes" id="UP000292082"/>
    </source>
</evidence>
<dbReference type="InterPro" id="IPR036291">
    <property type="entry name" value="NAD(P)-bd_dom_sf"/>
</dbReference>
<dbReference type="PANTHER" id="PTHR12286:SF5">
    <property type="entry name" value="SACCHAROPINE DEHYDROGENASE-LIKE OXIDOREDUCTASE"/>
    <property type="match status" value="1"/>
</dbReference>
<dbReference type="GO" id="GO:0005739">
    <property type="term" value="C:mitochondrion"/>
    <property type="evidence" value="ECO:0007669"/>
    <property type="project" value="TreeGrafter"/>
</dbReference>
<dbReference type="Gene3D" id="3.40.50.720">
    <property type="entry name" value="NAD(P)-binding Rossmann-like Domain"/>
    <property type="match status" value="1"/>
</dbReference>
<proteinExistence type="inferred from homology"/>
<reference evidence="2 3" key="1">
    <citation type="submission" date="2019-01" db="EMBL/GenBank/DDBJ databases">
        <title>Draft genome sequences of three monokaryotic isolates of the white-rot basidiomycete fungus Dichomitus squalens.</title>
        <authorList>
            <consortium name="DOE Joint Genome Institute"/>
            <person name="Lopez S.C."/>
            <person name="Andreopoulos B."/>
            <person name="Pangilinan J."/>
            <person name="Lipzen A."/>
            <person name="Riley R."/>
            <person name="Ahrendt S."/>
            <person name="Ng V."/>
            <person name="Barry K."/>
            <person name="Daum C."/>
            <person name="Grigoriev I.V."/>
            <person name="Hilden K.S."/>
            <person name="Makela M.R."/>
            <person name="de Vries R.P."/>
        </authorList>
    </citation>
    <scope>NUCLEOTIDE SEQUENCE [LARGE SCALE GENOMIC DNA]</scope>
    <source>
        <strain evidence="2 3">CBS 464.89</strain>
    </source>
</reference>